<organism evidence="2 3">
    <name type="scientific">Anaerostipes hominis</name>
    <name type="common">ex Liu et al. 2021</name>
    <dbReference type="NCBI Taxonomy" id="2763018"/>
    <lineage>
        <taxon>Bacteria</taxon>
        <taxon>Bacillati</taxon>
        <taxon>Bacillota</taxon>
        <taxon>Clostridia</taxon>
        <taxon>Lachnospirales</taxon>
        <taxon>Lachnospiraceae</taxon>
        <taxon>Anaerostipes</taxon>
    </lineage>
</organism>
<keyword evidence="3" id="KW-1185">Reference proteome</keyword>
<protein>
    <submittedName>
        <fullName evidence="2">DUF2493 domain-containing protein</fullName>
    </submittedName>
</protein>
<feature type="domain" description="YspA cpYpsA-related SLOG" evidence="1">
    <location>
        <begin position="5"/>
        <end position="70"/>
    </location>
</feature>
<evidence type="ECO:0000313" key="3">
    <source>
        <dbReference type="Proteomes" id="UP000635828"/>
    </source>
</evidence>
<name>A0ABR7FPN8_9FIRM</name>
<proteinExistence type="predicted"/>
<comment type="caution">
    <text evidence="2">The sequence shown here is derived from an EMBL/GenBank/DDBJ whole genome shotgun (WGS) entry which is preliminary data.</text>
</comment>
<dbReference type="Pfam" id="PF10686">
    <property type="entry name" value="YAcAr"/>
    <property type="match status" value="1"/>
</dbReference>
<dbReference type="Proteomes" id="UP000635828">
    <property type="component" value="Unassembled WGS sequence"/>
</dbReference>
<sequence length="126" mass="14664">MNHYVIIVSGGRDFKNEELLRRGLDQLLIKRNIMSFEFVSGRASGVDTLTEKYCKERNFKFTPFTIKRNRYGATAESIRSKQMVDYAKENGDRQILVAFWDGKSTRVDRFIAIANKMNFLVEKIIS</sequence>
<gene>
    <name evidence="2" type="ORF">H8S22_06025</name>
</gene>
<dbReference type="RefSeq" id="WP_024727351.1">
    <property type="nucleotide sequence ID" value="NZ_JACOOS010000005.1"/>
</dbReference>
<evidence type="ECO:0000313" key="2">
    <source>
        <dbReference type="EMBL" id="MBC5677177.1"/>
    </source>
</evidence>
<accession>A0ABR7FPN8</accession>
<reference evidence="2 3" key="1">
    <citation type="submission" date="2020-08" db="EMBL/GenBank/DDBJ databases">
        <title>Genome public.</title>
        <authorList>
            <person name="Liu C."/>
            <person name="Sun Q."/>
        </authorList>
    </citation>
    <scope>NUCLEOTIDE SEQUENCE [LARGE SCALE GENOMIC DNA]</scope>
    <source>
        <strain evidence="2 3">NSJ-7</strain>
    </source>
</reference>
<dbReference type="InterPro" id="IPR019627">
    <property type="entry name" value="YAcAr"/>
</dbReference>
<dbReference type="EMBL" id="JACOOS010000005">
    <property type="protein sequence ID" value="MBC5677177.1"/>
    <property type="molecule type" value="Genomic_DNA"/>
</dbReference>
<evidence type="ECO:0000259" key="1">
    <source>
        <dbReference type="Pfam" id="PF10686"/>
    </source>
</evidence>